<sequence length="408" mass="45404">MMYLAYQTQANLMAPLRALAGQVLPGLQQAAGDNPFLRGFAAAAEMLTRAGLSHGRPPYNIDQVKIGNRKVAVTEEAAHVTPFGTLLHFRKDFDASQAHLAQQPRVLVVAPLSGHFATLLRDTVAVMLPDHDVYITDWHNARDVPLSEGRFGFAEYVDHLIKFMEVLGPGGHIVAVCQPCVQALVATAVMSEAKHKCTPRSMTLMAGPIDCRLNPTKVNELAVGKPIEWFEQKLVSEVPHGLPGAGRRVYPGFIQLTAFMSMNMDRHVKAHAELFQNLWKGDVEQATKTKDFYDEYFAVLDLDADFYLETVQWVFQEYRLAKGELTHHGKPVNPKAIRKTALLTVEGERDDICAIGQTMAAHDLCTGIKPYMKRHHLQAGVGHYGVFSGKRWAKQIYPIVRNTILAME</sequence>
<dbReference type="AlphaFoldDB" id="A0A516GYN6"/>
<dbReference type="OrthoDB" id="9774318at2"/>
<dbReference type="PANTHER" id="PTHR36837">
    <property type="entry name" value="POLY(3-HYDROXYALKANOATE) POLYMERASE SUBUNIT PHAC"/>
    <property type="match status" value="1"/>
</dbReference>
<evidence type="ECO:0000259" key="1">
    <source>
        <dbReference type="Pfam" id="PF06850"/>
    </source>
</evidence>
<feature type="domain" description="PHB de-polymerase C-terminal" evidence="1">
    <location>
        <begin position="206"/>
        <end position="405"/>
    </location>
</feature>
<dbReference type="Proteomes" id="UP000317496">
    <property type="component" value="Chromosome"/>
</dbReference>
<dbReference type="InterPro" id="IPR029058">
    <property type="entry name" value="AB_hydrolase_fold"/>
</dbReference>
<accession>A0A516GYN6</accession>
<proteinExistence type="predicted"/>
<dbReference type="InterPro" id="IPR051321">
    <property type="entry name" value="PHA/PHB_synthase"/>
</dbReference>
<evidence type="ECO:0000313" key="3">
    <source>
        <dbReference type="Proteomes" id="UP000317496"/>
    </source>
</evidence>
<gene>
    <name evidence="2" type="primary">phaZ</name>
    <name evidence="2" type="ORF">FNB15_04860</name>
</gene>
<dbReference type="NCBIfam" id="TIGR01849">
    <property type="entry name" value="PHB_depoly_PhaZ"/>
    <property type="match status" value="1"/>
</dbReference>
<reference evidence="2 3" key="1">
    <citation type="submission" date="2019-07" db="EMBL/GenBank/DDBJ databases">
        <title>Genome sequencing for Ferrovibrio sp. K5.</title>
        <authorList>
            <person name="Park S.-J."/>
        </authorList>
    </citation>
    <scope>NUCLEOTIDE SEQUENCE [LARGE SCALE GENOMIC DNA]</scope>
    <source>
        <strain evidence="2 3">K5</strain>
    </source>
</reference>
<dbReference type="RefSeq" id="WP_144067629.1">
    <property type="nucleotide sequence ID" value="NZ_CP041636.1"/>
</dbReference>
<dbReference type="InterPro" id="IPR009656">
    <property type="entry name" value="PHB_depo_C"/>
</dbReference>
<keyword evidence="3" id="KW-1185">Reference proteome</keyword>
<dbReference type="EMBL" id="CP041636">
    <property type="protein sequence ID" value="QDO96648.1"/>
    <property type="molecule type" value="Genomic_DNA"/>
</dbReference>
<dbReference type="Pfam" id="PF06850">
    <property type="entry name" value="PHB_depo_C"/>
    <property type="match status" value="1"/>
</dbReference>
<evidence type="ECO:0000313" key="2">
    <source>
        <dbReference type="EMBL" id="QDO96648.1"/>
    </source>
</evidence>
<dbReference type="KEGG" id="fer:FNB15_04860"/>
<dbReference type="PIRSF" id="PIRSF020818">
    <property type="entry name" value="PHB_depoly_PhaZ"/>
    <property type="match status" value="1"/>
</dbReference>
<dbReference type="SUPFAM" id="SSF53474">
    <property type="entry name" value="alpha/beta-Hydrolases"/>
    <property type="match status" value="1"/>
</dbReference>
<name>A0A516GYN6_9PROT</name>
<dbReference type="InterPro" id="IPR010915">
    <property type="entry name" value="PHB_depoly_PhaZ"/>
</dbReference>
<dbReference type="PANTHER" id="PTHR36837:SF4">
    <property type="entry name" value="BLR0908 PROTEIN"/>
    <property type="match status" value="1"/>
</dbReference>
<organism evidence="2 3">
    <name type="scientific">Ferrovibrio terrae</name>
    <dbReference type="NCBI Taxonomy" id="2594003"/>
    <lineage>
        <taxon>Bacteria</taxon>
        <taxon>Pseudomonadati</taxon>
        <taxon>Pseudomonadota</taxon>
        <taxon>Alphaproteobacteria</taxon>
        <taxon>Rhodospirillales</taxon>
        <taxon>Rhodospirillaceae</taxon>
        <taxon>Ferrovibrio</taxon>
    </lineage>
</organism>
<protein>
    <submittedName>
        <fullName evidence="2">Polyhydroxyalkanoate depolymerase</fullName>
    </submittedName>
</protein>